<dbReference type="EMBL" id="LT859958">
    <property type="protein sequence ID" value="SMX55052.1"/>
    <property type="molecule type" value="Genomic_DNA"/>
</dbReference>
<evidence type="ECO:0000313" key="9">
    <source>
        <dbReference type="EMBL" id="SMX55052.1"/>
    </source>
</evidence>
<keyword evidence="10" id="KW-1185">Reference proteome</keyword>
<feature type="domain" description="CMP/dCMP-type deaminase" evidence="8">
    <location>
        <begin position="4"/>
        <end position="131"/>
    </location>
</feature>
<comment type="cofactor">
    <cofactor evidence="1 7">
        <name>Zn(2+)</name>
        <dbReference type="ChEBI" id="CHEBI:29105"/>
    </cofactor>
</comment>
<evidence type="ECO:0000256" key="6">
    <source>
        <dbReference type="PIRSR" id="PIRSR006019-1"/>
    </source>
</evidence>
<dbReference type="InterPro" id="IPR016192">
    <property type="entry name" value="APOBEC/CMP_deaminase_Zn-bd"/>
</dbReference>
<dbReference type="GO" id="GO:0008270">
    <property type="term" value="F:zinc ion binding"/>
    <property type="evidence" value="ECO:0007669"/>
    <property type="project" value="InterPro"/>
</dbReference>
<sequence length="146" mass="16305">MRPDWDSYFMKIAYSVSERSTCDRAFVGCVLVRDKRILTTGFNGSPAGQAHCDEVGHLLVEGHCVRTIHAETNAIIQAALHGVSTKGCWCYVTHFPCLNCTKALINAGIARLIYHVAYRVDEHATEFLRLAEIEVCQLDFTPNNFA</sequence>
<dbReference type="PANTHER" id="PTHR11086:SF18">
    <property type="entry name" value="DEOXYCYTIDYLATE DEAMINASE"/>
    <property type="match status" value="1"/>
</dbReference>
<dbReference type="PROSITE" id="PS51747">
    <property type="entry name" value="CYT_DCMP_DEAMINASES_2"/>
    <property type="match status" value="1"/>
</dbReference>
<evidence type="ECO:0000256" key="2">
    <source>
        <dbReference type="ARBA" id="ARBA00006576"/>
    </source>
</evidence>
<reference evidence="10" key="1">
    <citation type="submission" date="2017-05" db="EMBL/GenBank/DDBJ databases">
        <authorList>
            <person name="Kirkegaard R."/>
            <person name="Mcilroy J S."/>
        </authorList>
    </citation>
    <scope>NUCLEOTIDE SEQUENCE [LARGE SCALE GENOMIC DNA]</scope>
</reference>
<dbReference type="PIRSF" id="PIRSF006019">
    <property type="entry name" value="dCMP_deaminase"/>
    <property type="match status" value="1"/>
</dbReference>
<feature type="binding site" evidence="7">
    <location>
        <position position="69"/>
    </location>
    <ligand>
        <name>Zn(2+)</name>
        <dbReference type="ChEBI" id="CHEBI:29105"/>
        <note>catalytic</note>
    </ligand>
</feature>
<dbReference type="GO" id="GO:0006220">
    <property type="term" value="P:pyrimidine nucleotide metabolic process"/>
    <property type="evidence" value="ECO:0007669"/>
    <property type="project" value="InterPro"/>
</dbReference>
<dbReference type="InterPro" id="IPR015517">
    <property type="entry name" value="dCMP_deaminase-rel"/>
</dbReference>
<feature type="binding site" evidence="7">
    <location>
        <position position="100"/>
    </location>
    <ligand>
        <name>Zn(2+)</name>
        <dbReference type="ChEBI" id="CHEBI:29105"/>
        <note>catalytic</note>
    </ligand>
</feature>
<evidence type="ECO:0000313" key="10">
    <source>
        <dbReference type="Proteomes" id="UP000195514"/>
    </source>
</evidence>
<gene>
    <name evidence="9" type="ORF">CFX1CAM_1987</name>
</gene>
<dbReference type="AlphaFoldDB" id="A0A1Y6K5R5"/>
<dbReference type="InterPro" id="IPR016473">
    <property type="entry name" value="dCMP_deaminase"/>
</dbReference>
<proteinExistence type="inferred from homology"/>
<dbReference type="Gene3D" id="3.40.140.10">
    <property type="entry name" value="Cytidine Deaminase, domain 2"/>
    <property type="match status" value="1"/>
</dbReference>
<dbReference type="Proteomes" id="UP000195514">
    <property type="component" value="Chromosome I"/>
</dbReference>
<dbReference type="InterPro" id="IPR035105">
    <property type="entry name" value="Deoxycytidylate_deaminase_dom"/>
</dbReference>
<dbReference type="RefSeq" id="WP_087862846.1">
    <property type="nucleotide sequence ID" value="NZ_LT859958.1"/>
</dbReference>
<dbReference type="CDD" id="cd01286">
    <property type="entry name" value="deoxycytidylate_deaminase"/>
    <property type="match status" value="1"/>
</dbReference>
<comment type="similarity">
    <text evidence="2">Belongs to the cytidine and deoxycytidylate deaminase family.</text>
</comment>
<evidence type="ECO:0000256" key="5">
    <source>
        <dbReference type="ARBA" id="ARBA00022833"/>
    </source>
</evidence>
<accession>A0A1Y6K5R5</accession>
<dbReference type="GO" id="GO:0004132">
    <property type="term" value="F:dCMP deaminase activity"/>
    <property type="evidence" value="ECO:0007669"/>
    <property type="project" value="InterPro"/>
</dbReference>
<dbReference type="GO" id="GO:0005737">
    <property type="term" value="C:cytoplasm"/>
    <property type="evidence" value="ECO:0007669"/>
    <property type="project" value="TreeGrafter"/>
</dbReference>
<protein>
    <submittedName>
        <fullName evidence="9">Putative dCMP deaminase</fullName>
    </submittedName>
</protein>
<evidence type="ECO:0000256" key="1">
    <source>
        <dbReference type="ARBA" id="ARBA00001947"/>
    </source>
</evidence>
<evidence type="ECO:0000256" key="7">
    <source>
        <dbReference type="PIRSR" id="PIRSR006019-2"/>
    </source>
</evidence>
<keyword evidence="5 7" id="KW-0862">Zinc</keyword>
<dbReference type="PROSITE" id="PS00903">
    <property type="entry name" value="CYT_DCMP_DEAMINASES_1"/>
    <property type="match status" value="1"/>
</dbReference>
<name>A0A1Y6K5R5_9CHLR</name>
<organism evidence="9 10">
    <name type="scientific">Candidatus Brevifilum fermentans</name>
    <dbReference type="NCBI Taxonomy" id="1986204"/>
    <lineage>
        <taxon>Bacteria</taxon>
        <taxon>Bacillati</taxon>
        <taxon>Chloroflexota</taxon>
        <taxon>Anaerolineae</taxon>
        <taxon>Anaerolineales</taxon>
        <taxon>Anaerolineaceae</taxon>
        <taxon>Candidatus Brevifilum</taxon>
    </lineage>
</organism>
<dbReference type="InterPro" id="IPR016193">
    <property type="entry name" value="Cytidine_deaminase-like"/>
</dbReference>
<dbReference type="PANTHER" id="PTHR11086">
    <property type="entry name" value="DEOXYCYTIDYLATE DEAMINASE-RELATED"/>
    <property type="match status" value="1"/>
</dbReference>
<feature type="binding site" evidence="7">
    <location>
        <position position="97"/>
    </location>
    <ligand>
        <name>Zn(2+)</name>
        <dbReference type="ChEBI" id="CHEBI:29105"/>
        <note>catalytic</note>
    </ligand>
</feature>
<dbReference type="SUPFAM" id="SSF53927">
    <property type="entry name" value="Cytidine deaminase-like"/>
    <property type="match status" value="1"/>
</dbReference>
<dbReference type="OrthoDB" id="9788517at2"/>
<feature type="active site" description="Proton donor" evidence="6">
    <location>
        <position position="71"/>
    </location>
</feature>
<keyword evidence="4" id="KW-0378">Hydrolase</keyword>
<evidence type="ECO:0000259" key="8">
    <source>
        <dbReference type="PROSITE" id="PS51747"/>
    </source>
</evidence>
<evidence type="ECO:0000256" key="3">
    <source>
        <dbReference type="ARBA" id="ARBA00022723"/>
    </source>
</evidence>
<dbReference type="Pfam" id="PF00383">
    <property type="entry name" value="dCMP_cyt_deam_1"/>
    <property type="match status" value="1"/>
</dbReference>
<evidence type="ECO:0000256" key="4">
    <source>
        <dbReference type="ARBA" id="ARBA00022801"/>
    </source>
</evidence>
<dbReference type="KEGG" id="abat:CFX1CAM_1987"/>
<keyword evidence="3 7" id="KW-0479">Metal-binding</keyword>
<dbReference type="InterPro" id="IPR002125">
    <property type="entry name" value="CMP_dCMP_dom"/>
</dbReference>